<dbReference type="SMART" id="SM00066">
    <property type="entry name" value="GAL4"/>
    <property type="match status" value="1"/>
</dbReference>
<keyword evidence="3" id="KW-0805">Transcription regulation</keyword>
<dbReference type="Pfam" id="PF00172">
    <property type="entry name" value="Zn_clus"/>
    <property type="match status" value="1"/>
</dbReference>
<protein>
    <recommendedName>
        <fullName evidence="8">Zn(2)-C6 fungal-type domain-containing protein</fullName>
    </recommendedName>
</protein>
<accession>G0S8E6</accession>
<feature type="compositionally biased region" description="Gly residues" evidence="7">
    <location>
        <begin position="664"/>
        <end position="679"/>
    </location>
</feature>
<dbReference type="PROSITE" id="PS00463">
    <property type="entry name" value="ZN2_CY6_FUNGAL_1"/>
    <property type="match status" value="1"/>
</dbReference>
<dbReference type="GO" id="GO:0000976">
    <property type="term" value="F:transcription cis-regulatory region binding"/>
    <property type="evidence" value="ECO:0007669"/>
    <property type="project" value="TreeGrafter"/>
</dbReference>
<comment type="subcellular location">
    <subcellularLocation>
        <location evidence="1">Nucleus</location>
    </subcellularLocation>
</comment>
<evidence type="ECO:0000256" key="5">
    <source>
        <dbReference type="ARBA" id="ARBA00023163"/>
    </source>
</evidence>
<feature type="compositionally biased region" description="Polar residues" evidence="7">
    <location>
        <begin position="17"/>
        <end position="32"/>
    </location>
</feature>
<dbReference type="InterPro" id="IPR036864">
    <property type="entry name" value="Zn2-C6_fun-type_DNA-bd_sf"/>
</dbReference>
<name>G0S8E6_CHATD</name>
<organism evidence="10">
    <name type="scientific">Chaetomium thermophilum (strain DSM 1495 / CBS 144.50 / IMI 039719)</name>
    <name type="common">Thermochaetoides thermophila</name>
    <dbReference type="NCBI Taxonomy" id="759272"/>
    <lineage>
        <taxon>Eukaryota</taxon>
        <taxon>Fungi</taxon>
        <taxon>Dikarya</taxon>
        <taxon>Ascomycota</taxon>
        <taxon>Pezizomycotina</taxon>
        <taxon>Sordariomycetes</taxon>
        <taxon>Sordariomycetidae</taxon>
        <taxon>Sordariales</taxon>
        <taxon>Chaetomiaceae</taxon>
        <taxon>Thermochaetoides</taxon>
    </lineage>
</organism>
<keyword evidence="6" id="KW-0539">Nucleus</keyword>
<dbReference type="OMA" id="IAGIWMN"/>
<feature type="region of interest" description="Disordered" evidence="7">
    <location>
        <begin position="260"/>
        <end position="287"/>
    </location>
</feature>
<sequence length="1011" mass="112677">MESVEPVEQAQPVAGSTVPSEGSQGNQPSSEQAQRKRKRTKTGCRTCRKRRIKCDEGKPICNNCIKSKRECEGYTQKLQFRPAFSLNHRRQQELINAQRAQGGSSQAPLIAPKPPIVEFSNTTPLTYAQQAYGQAHGHGHAAASSSSGATRGFVQQRPAPYQPQSPSPLSTPSQVSFVGGDPSPNATQGEFYGALGSLPFPRQTFEPAPFMQPTPPRESPGLPSEQELEMQLEKQIAEAGSATFLADGTGKVSMVQPVVPDELPEKEGYWEPDDEASIGESDDEAPPEDHLVHLQSNDLGIQVAKQLAPEHHQSDVYGVRIRTFAGMNEYNFTLAEYTPSSASSPLNDPQTAAVFWHFVNITGQSMSLYERHPFDPTPVFQGQPVPKYRQHIWTYTFPIMAFNHPALMQAMLALASLQISKLQGYPPTAAMKHYHLCIRRIAKNYQSPQRRTQPATLAATLLLGFYEVWNSDHDKWCKHLWGARAILREIPLGRMTRDVLAWRRRKWEEEVKKHVCDEHCLFEGGRGEGQRHHFRPQNGLHVLEDVDTRLIWELTGQEVEYERPEGFVLGEGGGEYRRDKYLTERDVETYEHLRDLYWWYLKMDVYQSFLGGTKLLKWTQCTPRGPFGNINQIYGTFDHLLLLLGRLANFASRDLARKRKVWKGHGGPPGAAMGRGGPPGGSPGGPPGPPGPPGQAPPGQGPPIGAGAGRGSGPPPGFGPAGFGRGHSPPPFPGLMPSSGQINIPRGFSPPREQPPSPSSDPLDNPEADLAAATAAAHREWEEIRRAFDVFRSRLGPDFEPMSAEYSFPEMTPFGPALMYRTYSIAGIWMNYYMGMIILHRSHPAMPPLALVAAGMAAQQTAQYANEVARIAAGLYEDTTGLQEIPTTFNDLHQRHWLIRRVREIARLTGWQSARQIADGCETSWRKAHEMGRGPAYESPPELGPLFPPTTQTWHRPRGIERRIHELQAVRRGEDRLVLQRSEQAHYALGLLSVERDLYTLRLKDEEEEKQ</sequence>
<dbReference type="RefSeq" id="XP_006693416.1">
    <property type="nucleotide sequence ID" value="XM_006693353.1"/>
</dbReference>
<dbReference type="GO" id="GO:0045944">
    <property type="term" value="P:positive regulation of transcription by RNA polymerase II"/>
    <property type="evidence" value="ECO:0007669"/>
    <property type="project" value="TreeGrafter"/>
</dbReference>
<feature type="region of interest" description="Disordered" evidence="7">
    <location>
        <begin position="661"/>
        <end position="775"/>
    </location>
</feature>
<keyword evidence="4" id="KW-0238">DNA-binding</keyword>
<evidence type="ECO:0000256" key="7">
    <source>
        <dbReference type="SAM" id="MobiDB-lite"/>
    </source>
</evidence>
<dbReference type="GO" id="GO:0000981">
    <property type="term" value="F:DNA-binding transcription factor activity, RNA polymerase II-specific"/>
    <property type="evidence" value="ECO:0007669"/>
    <property type="project" value="InterPro"/>
</dbReference>
<dbReference type="GO" id="GO:0005634">
    <property type="term" value="C:nucleus"/>
    <property type="evidence" value="ECO:0007669"/>
    <property type="project" value="UniProtKB-SubCell"/>
</dbReference>
<keyword evidence="10" id="KW-1185">Reference proteome</keyword>
<dbReference type="PROSITE" id="PS50048">
    <property type="entry name" value="ZN2_CY6_FUNGAL_2"/>
    <property type="match status" value="1"/>
</dbReference>
<feature type="region of interest" description="Disordered" evidence="7">
    <location>
        <begin position="1"/>
        <end position="44"/>
    </location>
</feature>
<feature type="region of interest" description="Disordered" evidence="7">
    <location>
        <begin position="931"/>
        <end position="954"/>
    </location>
</feature>
<dbReference type="InterPro" id="IPR001138">
    <property type="entry name" value="Zn2Cys6_DnaBD"/>
</dbReference>
<dbReference type="Pfam" id="PF11951">
    <property type="entry name" value="Fungal_trans_2"/>
    <property type="match status" value="1"/>
</dbReference>
<dbReference type="Proteomes" id="UP000008066">
    <property type="component" value="Unassembled WGS sequence"/>
</dbReference>
<dbReference type="PANTHER" id="PTHR37534">
    <property type="entry name" value="TRANSCRIPTIONAL ACTIVATOR PROTEIN UGA3"/>
    <property type="match status" value="1"/>
</dbReference>
<dbReference type="AlphaFoldDB" id="G0S8E6"/>
<gene>
    <name evidence="9" type="ORF">CTHT_0029610</name>
</gene>
<dbReference type="HOGENOM" id="CLU_006603_0_0_1"/>
<dbReference type="GeneID" id="18256999"/>
<feature type="compositionally biased region" description="Basic residues" evidence="7">
    <location>
        <begin position="35"/>
        <end position="44"/>
    </location>
</feature>
<dbReference type="Gene3D" id="4.10.240.10">
    <property type="entry name" value="Zn(2)-C6 fungal-type DNA-binding domain"/>
    <property type="match status" value="1"/>
</dbReference>
<evidence type="ECO:0000256" key="3">
    <source>
        <dbReference type="ARBA" id="ARBA00023015"/>
    </source>
</evidence>
<dbReference type="GO" id="GO:0008270">
    <property type="term" value="F:zinc ion binding"/>
    <property type="evidence" value="ECO:0007669"/>
    <property type="project" value="InterPro"/>
</dbReference>
<dbReference type="SUPFAM" id="SSF57701">
    <property type="entry name" value="Zn2/Cys6 DNA-binding domain"/>
    <property type="match status" value="1"/>
</dbReference>
<feature type="compositionally biased region" description="Low complexity" evidence="7">
    <location>
        <begin position="132"/>
        <end position="159"/>
    </location>
</feature>
<feature type="domain" description="Zn(2)-C6 fungal-type" evidence="8">
    <location>
        <begin position="43"/>
        <end position="71"/>
    </location>
</feature>
<dbReference type="KEGG" id="cthr:CTHT_0029610"/>
<dbReference type="eggNOG" id="ENOG502QT9U">
    <property type="taxonomic scope" value="Eukaryota"/>
</dbReference>
<evidence type="ECO:0000259" key="8">
    <source>
        <dbReference type="PROSITE" id="PS50048"/>
    </source>
</evidence>
<evidence type="ECO:0000256" key="1">
    <source>
        <dbReference type="ARBA" id="ARBA00004123"/>
    </source>
</evidence>
<evidence type="ECO:0000313" key="9">
    <source>
        <dbReference type="EMBL" id="EGS21120.1"/>
    </source>
</evidence>
<evidence type="ECO:0000256" key="2">
    <source>
        <dbReference type="ARBA" id="ARBA00022833"/>
    </source>
</evidence>
<feature type="compositionally biased region" description="Pro residues" evidence="7">
    <location>
        <begin position="680"/>
        <end position="701"/>
    </location>
</feature>
<evidence type="ECO:0000313" key="10">
    <source>
        <dbReference type="Proteomes" id="UP000008066"/>
    </source>
</evidence>
<keyword evidence="5" id="KW-0804">Transcription</keyword>
<evidence type="ECO:0000256" key="6">
    <source>
        <dbReference type="ARBA" id="ARBA00023242"/>
    </source>
</evidence>
<feature type="compositionally biased region" description="Gly residues" evidence="7">
    <location>
        <begin position="702"/>
        <end position="712"/>
    </location>
</feature>
<dbReference type="PANTHER" id="PTHR37534:SF23">
    <property type="entry name" value="ZN(II)2CYS6 TRANSCRIPTION FACTOR (EUROFUNG)"/>
    <property type="match status" value="1"/>
</dbReference>
<feature type="compositionally biased region" description="Low complexity" evidence="7">
    <location>
        <begin position="167"/>
        <end position="176"/>
    </location>
</feature>
<keyword evidence="2" id="KW-0862">Zinc</keyword>
<proteinExistence type="predicted"/>
<evidence type="ECO:0000256" key="4">
    <source>
        <dbReference type="ARBA" id="ARBA00023125"/>
    </source>
</evidence>
<feature type="region of interest" description="Disordered" evidence="7">
    <location>
        <begin position="132"/>
        <end position="227"/>
    </location>
</feature>
<dbReference type="OrthoDB" id="5391043at2759"/>
<dbReference type="InterPro" id="IPR021858">
    <property type="entry name" value="Fun_TF"/>
</dbReference>
<dbReference type="EMBL" id="GL988041">
    <property type="protein sequence ID" value="EGS21120.1"/>
    <property type="molecule type" value="Genomic_DNA"/>
</dbReference>
<feature type="compositionally biased region" description="Acidic residues" evidence="7">
    <location>
        <begin position="270"/>
        <end position="286"/>
    </location>
</feature>
<dbReference type="CDD" id="cd00067">
    <property type="entry name" value="GAL4"/>
    <property type="match status" value="1"/>
</dbReference>
<reference evidence="9 10" key="1">
    <citation type="journal article" date="2011" name="Cell">
        <title>Insight into structure and assembly of the nuclear pore complex by utilizing the genome of a eukaryotic thermophile.</title>
        <authorList>
            <person name="Amlacher S."/>
            <person name="Sarges P."/>
            <person name="Flemming D."/>
            <person name="van Noort V."/>
            <person name="Kunze R."/>
            <person name="Devos D.P."/>
            <person name="Arumugam M."/>
            <person name="Bork P."/>
            <person name="Hurt E."/>
        </authorList>
    </citation>
    <scope>NUCLEOTIDE SEQUENCE [LARGE SCALE GENOMIC DNA]</scope>
    <source>
        <strain evidence="10">DSM 1495 / CBS 144.50 / IMI 039719</strain>
    </source>
</reference>
<dbReference type="STRING" id="759272.G0S8E6"/>